<dbReference type="PANTHER" id="PTHR10622:SF10">
    <property type="entry name" value="HET DOMAIN-CONTAINING PROTEIN"/>
    <property type="match status" value="1"/>
</dbReference>
<gene>
    <name evidence="4" type="ORF">NKR23_g10307</name>
</gene>
<dbReference type="AlphaFoldDB" id="A0AA38R5E3"/>
<reference evidence="4" key="1">
    <citation type="submission" date="2022-07" db="EMBL/GenBank/DDBJ databases">
        <title>Fungi with potential for degradation of polypropylene.</title>
        <authorList>
            <person name="Gostincar C."/>
        </authorList>
    </citation>
    <scope>NUCLEOTIDE SEQUENCE</scope>
    <source>
        <strain evidence="4">EXF-13308</strain>
    </source>
</reference>
<feature type="domain" description="DUF8212" evidence="3">
    <location>
        <begin position="224"/>
        <end position="254"/>
    </location>
</feature>
<dbReference type="InterPro" id="IPR010730">
    <property type="entry name" value="HET"/>
</dbReference>
<organism evidence="4 5">
    <name type="scientific">Pleurostoma richardsiae</name>
    <dbReference type="NCBI Taxonomy" id="41990"/>
    <lineage>
        <taxon>Eukaryota</taxon>
        <taxon>Fungi</taxon>
        <taxon>Dikarya</taxon>
        <taxon>Ascomycota</taxon>
        <taxon>Pezizomycotina</taxon>
        <taxon>Sordariomycetes</taxon>
        <taxon>Sordariomycetidae</taxon>
        <taxon>Calosphaeriales</taxon>
        <taxon>Pleurostomataceae</taxon>
        <taxon>Pleurostoma</taxon>
    </lineage>
</organism>
<evidence type="ECO:0000313" key="4">
    <source>
        <dbReference type="EMBL" id="KAJ9134149.1"/>
    </source>
</evidence>
<protein>
    <submittedName>
        <fullName evidence="4">Vegetative incompatibility protein HET-E-1</fullName>
    </submittedName>
</protein>
<evidence type="ECO:0000259" key="2">
    <source>
        <dbReference type="Pfam" id="PF06985"/>
    </source>
</evidence>
<dbReference type="Pfam" id="PF26640">
    <property type="entry name" value="DUF8212"/>
    <property type="match status" value="1"/>
</dbReference>
<dbReference type="Pfam" id="PF06985">
    <property type="entry name" value="HET"/>
    <property type="match status" value="1"/>
</dbReference>
<accession>A0AA38R5E3</accession>
<evidence type="ECO:0000313" key="5">
    <source>
        <dbReference type="Proteomes" id="UP001174694"/>
    </source>
</evidence>
<name>A0AA38R5E3_9PEZI</name>
<dbReference type="PANTHER" id="PTHR10622">
    <property type="entry name" value="HET DOMAIN-CONTAINING PROTEIN"/>
    <property type="match status" value="1"/>
</dbReference>
<dbReference type="InterPro" id="IPR058525">
    <property type="entry name" value="DUF8212"/>
</dbReference>
<keyword evidence="5" id="KW-1185">Reference proteome</keyword>
<sequence>MRLLNVTTLLFEEFLGEVGKDIPPYAILSHTWGSEEVSYRDHCEQQNLTREGYTKILGRRRVAEVDGLQYIWVDTCCIDKSSSAELSEAINSMFQWYRHATVCYAYLSDVDSSEEPATADSSFVRSRWFTRGWTLQELLAPADVVFLASDWAEIGSKKSLRSTVSRVTGISERVLEQGHWEHYSAAQKMSWAAGRKTSRLEDEAYCLLGLFDINMPLLYGEGRKAFTRLQQEILRQSEDQSIFAWSYPEDCHSQLQLSGLMAPSTANFRDASKIELMEYVPDEEGGTVFEVVNRLVRIRRRVVDKVEGMRLRLVNPKYPLCQVTEVQLGSSELHDRRVPLAAAAREVETPKEGTPVRESGKDLITPVIIIEGEDNAAQGRSTIDDDGQELQGNGSSSRDSLEHPGAVGEHVLEPPSPDGDVADNSRWKWYIYEPVIIVPLQCHVSGSRLSILLTKGSIKQPRGGTLSRLHYPSIVAIPGLPGPDLSPSVSIYALIFSQPAVQPVSGSRGTDRLSSPEIRLPALLAAGYVPHAHRGARWYFDQSRATIIHNRRVGDDNSATVDDSPVIVFSHASGDDAVHPMFFIGIPRSMERWNGTRVAIVENKLEIGVFSPDPSQEVQDGQEYALFVMDLLRDRRADVALGNGRHLVVKVREGPAVSFLTVSLERLTRVTSRARRLPGGVSKIGSIRATVLGIKTSMRQYP</sequence>
<evidence type="ECO:0000256" key="1">
    <source>
        <dbReference type="SAM" id="MobiDB-lite"/>
    </source>
</evidence>
<feature type="domain" description="Heterokaryon incompatibility" evidence="2">
    <location>
        <begin position="25"/>
        <end position="118"/>
    </location>
</feature>
<dbReference type="EMBL" id="JANBVO010000045">
    <property type="protein sequence ID" value="KAJ9134149.1"/>
    <property type="molecule type" value="Genomic_DNA"/>
</dbReference>
<comment type="caution">
    <text evidence="4">The sequence shown here is derived from an EMBL/GenBank/DDBJ whole genome shotgun (WGS) entry which is preliminary data.</text>
</comment>
<feature type="region of interest" description="Disordered" evidence="1">
    <location>
        <begin position="375"/>
        <end position="419"/>
    </location>
</feature>
<evidence type="ECO:0000259" key="3">
    <source>
        <dbReference type="Pfam" id="PF26640"/>
    </source>
</evidence>
<dbReference type="Proteomes" id="UP001174694">
    <property type="component" value="Unassembled WGS sequence"/>
</dbReference>
<proteinExistence type="predicted"/>